<protein>
    <recommendedName>
        <fullName evidence="2">histidine kinase</fullName>
        <ecNumber evidence="2">2.7.13.3</ecNumber>
    </recommendedName>
</protein>
<feature type="coiled-coil region" evidence="4">
    <location>
        <begin position="269"/>
        <end position="299"/>
    </location>
</feature>
<dbReference type="PROSITE" id="PS50109">
    <property type="entry name" value="HIS_KIN"/>
    <property type="match status" value="1"/>
</dbReference>
<feature type="transmembrane region" description="Helical" evidence="5">
    <location>
        <begin position="7"/>
        <end position="24"/>
    </location>
</feature>
<dbReference type="SUPFAM" id="SSF47384">
    <property type="entry name" value="Homodimeric domain of signal transducing histidine kinase"/>
    <property type="match status" value="1"/>
</dbReference>
<proteinExistence type="predicted"/>
<dbReference type="PANTHER" id="PTHR43065">
    <property type="entry name" value="SENSOR HISTIDINE KINASE"/>
    <property type="match status" value="1"/>
</dbReference>
<evidence type="ECO:0000313" key="7">
    <source>
        <dbReference type="EMBL" id="QQD24766.1"/>
    </source>
</evidence>
<dbReference type="Gene3D" id="3.30.565.10">
    <property type="entry name" value="Histidine kinase-like ATPase, C-terminal domain"/>
    <property type="match status" value="1"/>
</dbReference>
<dbReference type="InterPro" id="IPR036097">
    <property type="entry name" value="HisK_dim/P_sf"/>
</dbReference>
<dbReference type="EMBL" id="CP046056">
    <property type="protein sequence ID" value="QQD24766.1"/>
    <property type="molecule type" value="Genomic_DNA"/>
</dbReference>
<keyword evidence="4" id="KW-0175">Coiled coil</keyword>
<gene>
    <name evidence="7" type="ORF">GJQ55_09955</name>
</gene>
<dbReference type="GO" id="GO:0000155">
    <property type="term" value="F:phosphorelay sensor kinase activity"/>
    <property type="evidence" value="ECO:0007669"/>
    <property type="project" value="InterPro"/>
</dbReference>
<keyword evidence="8" id="KW-1185">Reference proteome</keyword>
<dbReference type="InterPro" id="IPR036890">
    <property type="entry name" value="HATPase_C_sf"/>
</dbReference>
<feature type="transmembrane region" description="Helical" evidence="5">
    <location>
        <begin position="161"/>
        <end position="183"/>
    </location>
</feature>
<keyword evidence="5" id="KW-0472">Membrane</keyword>
<dbReference type="Gene3D" id="1.10.287.130">
    <property type="match status" value="1"/>
</dbReference>
<dbReference type="Proteomes" id="UP000596074">
    <property type="component" value="Chromosome"/>
</dbReference>
<accession>A0A9X7YPI4</accession>
<evidence type="ECO:0000256" key="2">
    <source>
        <dbReference type="ARBA" id="ARBA00012438"/>
    </source>
</evidence>
<sequence>MNIKTRILLSVILLQITGFALVLLNHQQRATDGILAANQQRIADESYQNMRYLDARAETLAGPELIPAALTLLQPQTSPADSRLWLFSAAGDSLTGQPAAGITSTVNSLLPLPGGNQKTRIIRHADSLLFIQPGRSGLISVLQVPKSGMDALVSHNLNDDMFISAAIALLFISAMALMLEILFKPFEQVLQRLRYAVARNRDAGQPILQKVHYPENNEFTPLAETFNTLVDQVGEFTDRLSHSNALLQREQQRVAELNTSLEQRVSDRTRELAEKNTELQESLQQLKLSQQRLVSMEKNEALGEIVAGLAHEINSPLGISVAAINSLQDQLPEFATLPPATLTLTRENLDIAANNLQRAADMIERFKQVSVDQSSEQRRDFDLGDYLHSILLSLRPWYKYRPVDIRVECPPQLFISSYPGAIAQIMTNLMLNALTHAFPDPLQNGHIVIRVWQQQEQVFLSFRDDGQGMDETTRQGFFEPFFTTCRDQGGSGLGGYIIRELTEQSLHGSARVSSTPGAGCEVQLSFPRRP</sequence>
<dbReference type="SMART" id="SM00387">
    <property type="entry name" value="HATPase_c"/>
    <property type="match status" value="1"/>
</dbReference>
<dbReference type="InterPro" id="IPR004358">
    <property type="entry name" value="Sig_transdc_His_kin-like_C"/>
</dbReference>
<evidence type="ECO:0000256" key="5">
    <source>
        <dbReference type="SAM" id="Phobius"/>
    </source>
</evidence>
<evidence type="ECO:0000313" key="8">
    <source>
        <dbReference type="Proteomes" id="UP000596074"/>
    </source>
</evidence>
<dbReference type="Pfam" id="PF02518">
    <property type="entry name" value="HATPase_c"/>
    <property type="match status" value="1"/>
</dbReference>
<keyword evidence="3" id="KW-0597">Phosphoprotein</keyword>
<evidence type="ECO:0000256" key="4">
    <source>
        <dbReference type="SAM" id="Coils"/>
    </source>
</evidence>
<dbReference type="SUPFAM" id="SSF55874">
    <property type="entry name" value="ATPase domain of HSP90 chaperone/DNA topoisomerase II/histidine kinase"/>
    <property type="match status" value="1"/>
</dbReference>
<evidence type="ECO:0000256" key="1">
    <source>
        <dbReference type="ARBA" id="ARBA00000085"/>
    </source>
</evidence>
<dbReference type="KEGG" id="vcw:GJQ55_09955"/>
<dbReference type="RefSeq" id="WP_228344826.1">
    <property type="nucleotide sequence ID" value="NZ_CP046056.1"/>
</dbReference>
<dbReference type="PRINTS" id="PR00344">
    <property type="entry name" value="BCTRLSENSOR"/>
</dbReference>
<dbReference type="InterPro" id="IPR003661">
    <property type="entry name" value="HisK_dim/P_dom"/>
</dbReference>
<organism evidence="7 8">
    <name type="scientific">Venatoribacter cucullus</name>
    <dbReference type="NCBI Taxonomy" id="2661630"/>
    <lineage>
        <taxon>Bacteria</taxon>
        <taxon>Pseudomonadati</taxon>
        <taxon>Pseudomonadota</taxon>
        <taxon>Gammaproteobacteria</taxon>
        <taxon>Oceanospirillales</taxon>
        <taxon>Oceanospirillaceae</taxon>
        <taxon>Venatoribacter</taxon>
    </lineage>
</organism>
<comment type="catalytic activity">
    <reaction evidence="1">
        <text>ATP + protein L-histidine = ADP + protein N-phospho-L-histidine.</text>
        <dbReference type="EC" id="2.7.13.3"/>
    </reaction>
</comment>
<dbReference type="InterPro" id="IPR003594">
    <property type="entry name" value="HATPase_dom"/>
</dbReference>
<dbReference type="PANTHER" id="PTHR43065:SF47">
    <property type="match status" value="1"/>
</dbReference>
<dbReference type="AlphaFoldDB" id="A0A9X7YPI4"/>
<evidence type="ECO:0000256" key="3">
    <source>
        <dbReference type="ARBA" id="ARBA00022553"/>
    </source>
</evidence>
<dbReference type="InterPro" id="IPR005467">
    <property type="entry name" value="His_kinase_dom"/>
</dbReference>
<dbReference type="CDD" id="cd00082">
    <property type="entry name" value="HisKA"/>
    <property type="match status" value="1"/>
</dbReference>
<dbReference type="CDD" id="cd00075">
    <property type="entry name" value="HATPase"/>
    <property type="match status" value="1"/>
</dbReference>
<dbReference type="EC" id="2.7.13.3" evidence="2"/>
<dbReference type="SMART" id="SM00388">
    <property type="entry name" value="HisKA"/>
    <property type="match status" value="1"/>
</dbReference>
<reference evidence="7 8" key="1">
    <citation type="submission" date="2019-11" db="EMBL/GenBank/DDBJ databases">
        <title>Venatorbacter sp. nov. a predator of Campylobacter and other Gram-negative bacteria.</title>
        <authorList>
            <person name="Saeedi A."/>
            <person name="Cummings N.J."/>
            <person name="Connerton I.F."/>
            <person name="Connerton P.L."/>
        </authorList>
    </citation>
    <scope>NUCLEOTIDE SEQUENCE [LARGE SCALE GENOMIC DNA]</scope>
    <source>
        <strain evidence="7">XL5</strain>
    </source>
</reference>
<evidence type="ECO:0000259" key="6">
    <source>
        <dbReference type="PROSITE" id="PS50109"/>
    </source>
</evidence>
<keyword evidence="5" id="KW-1133">Transmembrane helix</keyword>
<keyword evidence="5" id="KW-0812">Transmembrane</keyword>
<name>A0A9X7YPI4_9GAMM</name>
<feature type="domain" description="Histidine kinase" evidence="6">
    <location>
        <begin position="308"/>
        <end position="530"/>
    </location>
</feature>